<keyword evidence="4 12" id="KW-0349">Heme</keyword>
<dbReference type="GO" id="GO:0005506">
    <property type="term" value="F:iron ion binding"/>
    <property type="evidence" value="ECO:0007669"/>
    <property type="project" value="InterPro"/>
</dbReference>
<name>A0AAV6NLJ1_9ROSI</name>
<evidence type="ECO:0000256" key="10">
    <source>
        <dbReference type="ARBA" id="ARBA00023033"/>
    </source>
</evidence>
<gene>
    <name evidence="14" type="primary">CYP90A1</name>
    <name evidence="14" type="ORF">SDJN03_05237</name>
</gene>
<evidence type="ECO:0000256" key="3">
    <source>
        <dbReference type="ARBA" id="ARBA00010617"/>
    </source>
</evidence>
<dbReference type="AlphaFoldDB" id="A0AAV6NLJ1"/>
<evidence type="ECO:0000256" key="5">
    <source>
        <dbReference type="ARBA" id="ARBA00022692"/>
    </source>
</evidence>
<sequence length="165" mass="18902">MWLSRITLTEKERNGVGDRKSRRKSKEGRRNQSNTSSNGMITSPCLSPNAWLYNSKGTEGFRIVSFRAVHMNHHHFNDARSFNPWRIANFYHLNTLPFLTFISATEQNCLELTTNAFTPFGGGSKLCPGNELARVENLCFPSSSCYAIQVLVMSRTKFDIWKQLY</sequence>
<evidence type="ECO:0000256" key="12">
    <source>
        <dbReference type="RuleBase" id="RU000461"/>
    </source>
</evidence>
<evidence type="ECO:0000256" key="6">
    <source>
        <dbReference type="ARBA" id="ARBA00022723"/>
    </source>
</evidence>
<evidence type="ECO:0000256" key="11">
    <source>
        <dbReference type="ARBA" id="ARBA00023136"/>
    </source>
</evidence>
<evidence type="ECO:0000256" key="13">
    <source>
        <dbReference type="SAM" id="MobiDB-lite"/>
    </source>
</evidence>
<dbReference type="GO" id="GO:0020037">
    <property type="term" value="F:heme binding"/>
    <property type="evidence" value="ECO:0007669"/>
    <property type="project" value="InterPro"/>
</dbReference>
<dbReference type="PANTHER" id="PTHR24286">
    <property type="entry name" value="CYTOCHROME P450 26"/>
    <property type="match status" value="1"/>
</dbReference>
<comment type="subcellular location">
    <subcellularLocation>
        <location evidence="2">Membrane</location>
        <topology evidence="2">Single-pass membrane protein</topology>
    </subcellularLocation>
</comment>
<keyword evidence="11" id="KW-0472">Membrane</keyword>
<dbReference type="GO" id="GO:0010268">
    <property type="term" value="P:brassinosteroid homeostasis"/>
    <property type="evidence" value="ECO:0007669"/>
    <property type="project" value="TreeGrafter"/>
</dbReference>
<organism evidence="14 15">
    <name type="scientific">Cucurbita argyrosperma subsp. sororia</name>
    <dbReference type="NCBI Taxonomy" id="37648"/>
    <lineage>
        <taxon>Eukaryota</taxon>
        <taxon>Viridiplantae</taxon>
        <taxon>Streptophyta</taxon>
        <taxon>Embryophyta</taxon>
        <taxon>Tracheophyta</taxon>
        <taxon>Spermatophyta</taxon>
        <taxon>Magnoliopsida</taxon>
        <taxon>eudicotyledons</taxon>
        <taxon>Gunneridae</taxon>
        <taxon>Pentapetalae</taxon>
        <taxon>rosids</taxon>
        <taxon>fabids</taxon>
        <taxon>Cucurbitales</taxon>
        <taxon>Cucurbitaceae</taxon>
        <taxon>Cucurbiteae</taxon>
        <taxon>Cucurbita</taxon>
    </lineage>
</organism>
<keyword evidence="6 12" id="KW-0479">Metal-binding</keyword>
<feature type="compositionally biased region" description="Basic and acidic residues" evidence="13">
    <location>
        <begin position="8"/>
        <end position="19"/>
    </location>
</feature>
<keyword evidence="15" id="KW-1185">Reference proteome</keyword>
<feature type="compositionally biased region" description="Polar residues" evidence="13">
    <location>
        <begin position="31"/>
        <end position="41"/>
    </location>
</feature>
<keyword evidence="9 12" id="KW-0408">Iron</keyword>
<evidence type="ECO:0000313" key="14">
    <source>
        <dbReference type="EMBL" id="KAG6600004.1"/>
    </source>
</evidence>
<dbReference type="GO" id="GO:0016705">
    <property type="term" value="F:oxidoreductase activity, acting on paired donors, with incorporation or reduction of molecular oxygen"/>
    <property type="evidence" value="ECO:0007669"/>
    <property type="project" value="InterPro"/>
</dbReference>
<keyword evidence="8 12" id="KW-0560">Oxidoreductase</keyword>
<evidence type="ECO:0000256" key="1">
    <source>
        <dbReference type="ARBA" id="ARBA00001971"/>
    </source>
</evidence>
<comment type="similarity">
    <text evidence="3 12">Belongs to the cytochrome P450 family.</text>
</comment>
<reference evidence="14 15" key="1">
    <citation type="journal article" date="2021" name="Hortic Res">
        <title>The domestication of Cucurbita argyrosperma as revealed by the genome of its wild relative.</title>
        <authorList>
            <person name="Barrera-Redondo J."/>
            <person name="Sanchez-de la Vega G."/>
            <person name="Aguirre-Liguori J.A."/>
            <person name="Castellanos-Morales G."/>
            <person name="Gutierrez-Guerrero Y.T."/>
            <person name="Aguirre-Dugua X."/>
            <person name="Aguirre-Planter E."/>
            <person name="Tenaillon M.I."/>
            <person name="Lira-Saade R."/>
            <person name="Eguiarte L.E."/>
        </authorList>
    </citation>
    <scope>NUCLEOTIDE SEQUENCE [LARGE SCALE GENOMIC DNA]</scope>
    <source>
        <strain evidence="14">JBR-2021</strain>
    </source>
</reference>
<dbReference type="GO" id="GO:0016020">
    <property type="term" value="C:membrane"/>
    <property type="evidence" value="ECO:0007669"/>
    <property type="project" value="UniProtKB-SubCell"/>
</dbReference>
<dbReference type="InterPro" id="IPR001128">
    <property type="entry name" value="Cyt_P450"/>
</dbReference>
<dbReference type="GO" id="GO:0016132">
    <property type="term" value="P:brassinosteroid biosynthetic process"/>
    <property type="evidence" value="ECO:0007669"/>
    <property type="project" value="TreeGrafter"/>
</dbReference>
<evidence type="ECO:0000313" key="15">
    <source>
        <dbReference type="Proteomes" id="UP000685013"/>
    </source>
</evidence>
<evidence type="ECO:0000256" key="7">
    <source>
        <dbReference type="ARBA" id="ARBA00022989"/>
    </source>
</evidence>
<dbReference type="PROSITE" id="PS00086">
    <property type="entry name" value="CYTOCHROME_P450"/>
    <property type="match status" value="1"/>
</dbReference>
<dbReference type="Pfam" id="PF00067">
    <property type="entry name" value="p450"/>
    <property type="match status" value="1"/>
</dbReference>
<evidence type="ECO:0000256" key="9">
    <source>
        <dbReference type="ARBA" id="ARBA00023004"/>
    </source>
</evidence>
<keyword evidence="10 12" id="KW-0503">Monooxygenase</keyword>
<dbReference type="Proteomes" id="UP000685013">
    <property type="component" value="Chromosome 4"/>
</dbReference>
<feature type="non-terminal residue" evidence="14">
    <location>
        <position position="1"/>
    </location>
</feature>
<comment type="caution">
    <text evidence="14">The sequence shown here is derived from an EMBL/GenBank/DDBJ whole genome shotgun (WGS) entry which is preliminary data.</text>
</comment>
<dbReference type="GO" id="GO:0016125">
    <property type="term" value="P:sterol metabolic process"/>
    <property type="evidence" value="ECO:0007669"/>
    <property type="project" value="TreeGrafter"/>
</dbReference>
<feature type="region of interest" description="Disordered" evidence="13">
    <location>
        <begin position="1"/>
        <end position="41"/>
    </location>
</feature>
<evidence type="ECO:0000256" key="2">
    <source>
        <dbReference type="ARBA" id="ARBA00004167"/>
    </source>
</evidence>
<dbReference type="PANTHER" id="PTHR24286:SF44">
    <property type="entry name" value="3BETA,22ALPHA-DIHYDROXYSTEROID 3-DEHYDROGENASE"/>
    <property type="match status" value="1"/>
</dbReference>
<dbReference type="EMBL" id="JAGKQH010000004">
    <property type="protein sequence ID" value="KAG6600004.1"/>
    <property type="molecule type" value="Genomic_DNA"/>
</dbReference>
<keyword evidence="5" id="KW-0812">Transmembrane</keyword>
<proteinExistence type="inferred from homology"/>
<dbReference type="InterPro" id="IPR017972">
    <property type="entry name" value="Cyt_P450_CS"/>
</dbReference>
<accession>A0AAV6NLJ1</accession>
<comment type="cofactor">
    <cofactor evidence="1">
        <name>heme</name>
        <dbReference type="ChEBI" id="CHEBI:30413"/>
    </cofactor>
</comment>
<keyword evidence="7" id="KW-1133">Transmembrane helix</keyword>
<protein>
    <submittedName>
        <fullName evidence="14">Cytochrome P450 90A1</fullName>
    </submittedName>
</protein>
<dbReference type="GO" id="GO:0004497">
    <property type="term" value="F:monooxygenase activity"/>
    <property type="evidence" value="ECO:0007669"/>
    <property type="project" value="UniProtKB-KW"/>
</dbReference>
<evidence type="ECO:0000256" key="8">
    <source>
        <dbReference type="ARBA" id="ARBA00023002"/>
    </source>
</evidence>
<evidence type="ECO:0000256" key="4">
    <source>
        <dbReference type="ARBA" id="ARBA00022617"/>
    </source>
</evidence>